<organism evidence="1 2">
    <name type="scientific">Dokdonia sinensis</name>
    <dbReference type="NCBI Taxonomy" id="2479847"/>
    <lineage>
        <taxon>Bacteria</taxon>
        <taxon>Pseudomonadati</taxon>
        <taxon>Bacteroidota</taxon>
        <taxon>Flavobacteriia</taxon>
        <taxon>Flavobacteriales</taxon>
        <taxon>Flavobacteriaceae</taxon>
        <taxon>Dokdonia</taxon>
    </lineage>
</organism>
<sequence>MRNFLIILGLFFIAFGNAYGQEAGKFRFDISLGYAAIADTDSDGLTFYLEPKWTLNNRMNVGLRIGGSVIGKEIGEDAEGDFAVPEVAFSGSYVGTFDYYFHKSGSAFAPFVGAGFGYYEVANVETENAQGESVELKTDSKAGGLVRLGFDWYKFRLGFEYNLIPTSDLRDLDNVVIGTSKNNYYGVSLGFYFGGGKWKRN</sequence>
<dbReference type="RefSeq" id="WP_121918258.1">
    <property type="nucleotide sequence ID" value="NZ_REFV01000015.1"/>
</dbReference>
<dbReference type="AlphaFoldDB" id="A0A3M0FXH5"/>
<comment type="caution">
    <text evidence="1">The sequence shown here is derived from an EMBL/GenBank/DDBJ whole genome shotgun (WGS) entry which is preliminary data.</text>
</comment>
<evidence type="ECO:0000313" key="1">
    <source>
        <dbReference type="EMBL" id="RMB56637.1"/>
    </source>
</evidence>
<dbReference type="EMBL" id="REFV01000015">
    <property type="protein sequence ID" value="RMB56637.1"/>
    <property type="molecule type" value="Genomic_DNA"/>
</dbReference>
<reference evidence="1 2" key="1">
    <citation type="submission" date="2018-10" db="EMBL/GenBank/DDBJ databases">
        <title>Dokdonia luteus sp. nov., isolated from sea water.</title>
        <authorList>
            <person name="Zhou L.Y."/>
            <person name="Du Z.J."/>
        </authorList>
    </citation>
    <scope>NUCLEOTIDE SEQUENCE [LARGE SCALE GENOMIC DNA]</scope>
    <source>
        <strain evidence="1 2">SH27</strain>
    </source>
</reference>
<evidence type="ECO:0008006" key="3">
    <source>
        <dbReference type="Google" id="ProtNLM"/>
    </source>
</evidence>
<name>A0A3M0FXH5_9FLAO</name>
<dbReference type="Proteomes" id="UP000281985">
    <property type="component" value="Unassembled WGS sequence"/>
</dbReference>
<evidence type="ECO:0000313" key="2">
    <source>
        <dbReference type="Proteomes" id="UP000281985"/>
    </source>
</evidence>
<proteinExistence type="predicted"/>
<accession>A0A3M0FXH5</accession>
<gene>
    <name evidence="1" type="ORF">EAX61_13610</name>
</gene>
<dbReference type="Gene3D" id="2.40.160.20">
    <property type="match status" value="1"/>
</dbReference>
<dbReference type="OrthoDB" id="945117at2"/>
<keyword evidence="2" id="KW-1185">Reference proteome</keyword>
<protein>
    <recommendedName>
        <fullName evidence="3">Outer membrane protein beta-barrel domain-containing protein</fullName>
    </recommendedName>
</protein>